<evidence type="ECO:0000313" key="7">
    <source>
        <dbReference type="EMBL" id="KKN37270.1"/>
    </source>
</evidence>
<feature type="domain" description="JAB" evidence="6">
    <location>
        <begin position="113"/>
        <end position="157"/>
    </location>
</feature>
<evidence type="ECO:0000256" key="3">
    <source>
        <dbReference type="ARBA" id="ARBA00022801"/>
    </source>
</evidence>
<dbReference type="GO" id="GO:0008237">
    <property type="term" value="F:metallopeptidase activity"/>
    <property type="evidence" value="ECO:0007669"/>
    <property type="project" value="UniProtKB-KW"/>
</dbReference>
<keyword evidence="3" id="KW-0378">Hydrolase</keyword>
<name>A0A0F9Q067_9ZZZZ</name>
<sequence length="226" mass="25144">MKNVGYLVNYPDGLVGEPGFFYNYILGSNGLFIEAESPSITARVPVAECEVRGLEPVLSKVSLTYGSIPQHFFDLALDTFLADPLNEHYVAVTASSGYHFYVPVQDRSAGSVTYEMGNSVVLDLHSHGQMRASFSGQDNGDEQGLKLYAVIGNLNATPVVKLRVGVYGYFKRLAWKDVFDGSLTGAVEYEGKEVIAEGDIHCMPGQYGHKLEHHSRGLWRNWWFRR</sequence>
<evidence type="ECO:0000256" key="1">
    <source>
        <dbReference type="ARBA" id="ARBA00022670"/>
    </source>
</evidence>
<organism evidence="7">
    <name type="scientific">marine sediment metagenome</name>
    <dbReference type="NCBI Taxonomy" id="412755"/>
    <lineage>
        <taxon>unclassified sequences</taxon>
        <taxon>metagenomes</taxon>
        <taxon>ecological metagenomes</taxon>
    </lineage>
</organism>
<accession>A0A0F9Q067</accession>
<dbReference type="AlphaFoldDB" id="A0A0F9Q067"/>
<reference evidence="7" key="1">
    <citation type="journal article" date="2015" name="Nature">
        <title>Complex archaea that bridge the gap between prokaryotes and eukaryotes.</title>
        <authorList>
            <person name="Spang A."/>
            <person name="Saw J.H."/>
            <person name="Jorgensen S.L."/>
            <person name="Zaremba-Niedzwiedzka K."/>
            <person name="Martijn J."/>
            <person name="Lind A.E."/>
            <person name="van Eijk R."/>
            <person name="Schleper C."/>
            <person name="Guy L."/>
            <person name="Ettema T.J."/>
        </authorList>
    </citation>
    <scope>NUCLEOTIDE SEQUENCE</scope>
</reference>
<proteinExistence type="predicted"/>
<comment type="caution">
    <text evidence="7">The sequence shown here is derived from an EMBL/GenBank/DDBJ whole genome shotgun (WGS) entry which is preliminary data.</text>
</comment>
<dbReference type="InterPro" id="IPR028090">
    <property type="entry name" value="JAB_dom_prok"/>
</dbReference>
<keyword evidence="2" id="KW-0479">Metal-binding</keyword>
<dbReference type="GO" id="GO:0006508">
    <property type="term" value="P:proteolysis"/>
    <property type="evidence" value="ECO:0007669"/>
    <property type="project" value="UniProtKB-KW"/>
</dbReference>
<evidence type="ECO:0000256" key="4">
    <source>
        <dbReference type="ARBA" id="ARBA00022833"/>
    </source>
</evidence>
<evidence type="ECO:0000259" key="6">
    <source>
        <dbReference type="Pfam" id="PF14464"/>
    </source>
</evidence>
<protein>
    <recommendedName>
        <fullName evidence="6">JAB domain-containing protein</fullName>
    </recommendedName>
</protein>
<gene>
    <name evidence="7" type="ORF">LCGC14_0765080</name>
</gene>
<keyword evidence="4" id="KW-0862">Zinc</keyword>
<evidence type="ECO:0000256" key="2">
    <source>
        <dbReference type="ARBA" id="ARBA00022723"/>
    </source>
</evidence>
<dbReference type="GO" id="GO:0046872">
    <property type="term" value="F:metal ion binding"/>
    <property type="evidence" value="ECO:0007669"/>
    <property type="project" value="UniProtKB-KW"/>
</dbReference>
<evidence type="ECO:0000256" key="5">
    <source>
        <dbReference type="ARBA" id="ARBA00023049"/>
    </source>
</evidence>
<keyword evidence="5" id="KW-0482">Metalloprotease</keyword>
<dbReference type="EMBL" id="LAZR01001905">
    <property type="protein sequence ID" value="KKN37270.1"/>
    <property type="molecule type" value="Genomic_DNA"/>
</dbReference>
<dbReference type="Pfam" id="PF14464">
    <property type="entry name" value="Prok-JAB"/>
    <property type="match status" value="1"/>
</dbReference>
<keyword evidence="1" id="KW-0645">Protease</keyword>